<protein>
    <submittedName>
        <fullName evidence="9">Azaleucine resistance protein AzlC</fullName>
    </submittedName>
</protein>
<keyword evidence="7 8" id="KW-0472">Membrane</keyword>
<dbReference type="GO" id="GO:0005886">
    <property type="term" value="C:plasma membrane"/>
    <property type="evidence" value="ECO:0007669"/>
    <property type="project" value="UniProtKB-SubCell"/>
</dbReference>
<feature type="transmembrane region" description="Helical" evidence="8">
    <location>
        <begin position="21"/>
        <end position="51"/>
    </location>
</feature>
<dbReference type="PANTHER" id="PTHR34979:SF1">
    <property type="entry name" value="INNER MEMBRANE PROTEIN YGAZ"/>
    <property type="match status" value="1"/>
</dbReference>
<evidence type="ECO:0000313" key="10">
    <source>
        <dbReference type="Proteomes" id="UP000188912"/>
    </source>
</evidence>
<dbReference type="EMBL" id="CP017315">
    <property type="protein sequence ID" value="AQS41371.1"/>
    <property type="molecule type" value="Genomic_DNA"/>
</dbReference>
<evidence type="ECO:0000256" key="7">
    <source>
        <dbReference type="ARBA" id="ARBA00023136"/>
    </source>
</evidence>
<organism evidence="9 10">
    <name type="scientific">Candidatus Tokpelaia hoelldobleri</name>
    <dbReference type="NCBI Taxonomy" id="1902579"/>
    <lineage>
        <taxon>Bacteria</taxon>
        <taxon>Pseudomonadati</taxon>
        <taxon>Pseudomonadota</taxon>
        <taxon>Alphaproteobacteria</taxon>
        <taxon>Hyphomicrobiales</taxon>
        <taxon>Candidatus Tokpelaia</taxon>
    </lineage>
</organism>
<reference evidence="9 10" key="2">
    <citation type="journal article" date="2016" name="Sci. Rep.">
        <title>The genome of Rhizobiales bacteria in predatory ants reveals urease gene functions but no genes for nitrogen fixation.</title>
        <authorList>
            <person name="Neuvonen M.M."/>
            <person name="Tamarit D."/>
            <person name="Naslund K."/>
            <person name="Liebig J."/>
            <person name="Feldhaar H."/>
            <person name="Moran N.A."/>
            <person name="Guy L."/>
            <person name="Andersson S.G."/>
        </authorList>
    </citation>
    <scope>NUCLEOTIDE SEQUENCE [LARGE SCALE GENOMIC DNA]</scope>
    <source>
        <strain evidence="9 10">Hsal</strain>
    </source>
</reference>
<feature type="transmembrane region" description="Helical" evidence="8">
    <location>
        <begin position="194"/>
        <end position="214"/>
    </location>
</feature>
<feature type="transmembrane region" description="Helical" evidence="8">
    <location>
        <begin position="135"/>
        <end position="164"/>
    </location>
</feature>
<dbReference type="AlphaFoldDB" id="A0A1U9JU28"/>
<comment type="subcellular location">
    <subcellularLocation>
        <location evidence="1">Cell membrane</location>
        <topology evidence="1">Multi-pass membrane protein</topology>
    </subcellularLocation>
</comment>
<feature type="transmembrane region" description="Helical" evidence="8">
    <location>
        <begin position="220"/>
        <end position="238"/>
    </location>
</feature>
<sequence>MDKNDRQQFRQGVIACIPTLLGYWAVGFACGAIGTTAGFGVLETALLSTFMYSGSAHFMFYSLAAAGTETWFAIANISLAIAFINLRYLLINTYMAQFFKTANLREKLIGGALTTDETFTIAANHANRNDGKLPFYWLLGLNVTAWLNWIISTIVGCLFAGLLPEWLRDSMGFSLAGMFIGLLLISWFISKTRLIDIAVVAVAIGVIICSHGVISPDTAPIIATLFGATAGLVLLIVLQKRKISS</sequence>
<evidence type="ECO:0000256" key="5">
    <source>
        <dbReference type="ARBA" id="ARBA00022692"/>
    </source>
</evidence>
<dbReference type="PANTHER" id="PTHR34979">
    <property type="entry name" value="INNER MEMBRANE PROTEIN YGAZ"/>
    <property type="match status" value="1"/>
</dbReference>
<dbReference type="InterPro" id="IPR011606">
    <property type="entry name" value="Brnchd-chn_aa_trnsp_permease"/>
</dbReference>
<comment type="similarity">
    <text evidence="2">Belongs to the AzlC family.</text>
</comment>
<keyword evidence="4" id="KW-1003">Cell membrane</keyword>
<dbReference type="STRING" id="1902579.BHV28_06680"/>
<keyword evidence="5 8" id="KW-0812">Transmembrane</keyword>
<evidence type="ECO:0000256" key="6">
    <source>
        <dbReference type="ARBA" id="ARBA00022989"/>
    </source>
</evidence>
<evidence type="ECO:0000256" key="4">
    <source>
        <dbReference type="ARBA" id="ARBA00022475"/>
    </source>
</evidence>
<feature type="transmembrane region" description="Helical" evidence="8">
    <location>
        <begin position="170"/>
        <end position="189"/>
    </location>
</feature>
<accession>A0A1U9JU28</accession>
<name>A0A1U9JU28_9HYPH</name>
<dbReference type="Pfam" id="PF03591">
    <property type="entry name" value="AzlC"/>
    <property type="match status" value="1"/>
</dbReference>
<evidence type="ECO:0000313" key="9">
    <source>
        <dbReference type="EMBL" id="AQS41371.1"/>
    </source>
</evidence>
<evidence type="ECO:0000256" key="2">
    <source>
        <dbReference type="ARBA" id="ARBA00010735"/>
    </source>
</evidence>
<dbReference type="GO" id="GO:1903785">
    <property type="term" value="P:L-valine transmembrane transport"/>
    <property type="evidence" value="ECO:0007669"/>
    <property type="project" value="TreeGrafter"/>
</dbReference>
<evidence type="ECO:0000256" key="3">
    <source>
        <dbReference type="ARBA" id="ARBA00022448"/>
    </source>
</evidence>
<keyword evidence="10" id="KW-1185">Reference proteome</keyword>
<evidence type="ECO:0000256" key="8">
    <source>
        <dbReference type="SAM" id="Phobius"/>
    </source>
</evidence>
<keyword evidence="3" id="KW-0813">Transport</keyword>
<evidence type="ECO:0000256" key="1">
    <source>
        <dbReference type="ARBA" id="ARBA00004651"/>
    </source>
</evidence>
<feature type="transmembrane region" description="Helical" evidence="8">
    <location>
        <begin position="71"/>
        <end position="90"/>
    </location>
</feature>
<dbReference type="Proteomes" id="UP000188912">
    <property type="component" value="Chromosome"/>
</dbReference>
<proteinExistence type="inferred from homology"/>
<gene>
    <name evidence="9" type="primary">azlC</name>
    <name evidence="9" type="ORF">BHV28_06680</name>
</gene>
<reference evidence="9 10" key="1">
    <citation type="journal article" date="2010" name="Science">
        <title>Genomic comparison of the ants Camponotus floridanus and Harpegnathos saltator.</title>
        <authorList>
            <person name="Bonasio R."/>
            <person name="Zhang G."/>
            <person name="Ye C."/>
            <person name="Mutti N.S."/>
            <person name="Fang X."/>
            <person name="Qin N."/>
            <person name="Donahue G."/>
            <person name="Yang P."/>
            <person name="Li Q."/>
            <person name="Li C."/>
            <person name="Zhang P."/>
            <person name="Huang Z."/>
            <person name="Berger S.L."/>
            <person name="Reinberg D."/>
            <person name="Wang J."/>
            <person name="Liebig J."/>
        </authorList>
    </citation>
    <scope>NUCLEOTIDE SEQUENCE [LARGE SCALE GENOMIC DNA]</scope>
    <source>
        <strain evidence="9 10">Hsal</strain>
    </source>
</reference>
<keyword evidence="6 8" id="KW-1133">Transmembrane helix</keyword>
<dbReference type="PROSITE" id="PS51257">
    <property type="entry name" value="PROKAR_LIPOPROTEIN"/>
    <property type="match status" value="1"/>
</dbReference>
<dbReference type="KEGG" id="thd:BHV28_06680"/>